<dbReference type="Gene3D" id="3.40.640.10">
    <property type="entry name" value="Type I PLP-dependent aspartate aminotransferase-like (Major domain)"/>
    <property type="match status" value="1"/>
</dbReference>
<dbReference type="Proteomes" id="UP001140949">
    <property type="component" value="Unassembled WGS sequence"/>
</dbReference>
<proteinExistence type="predicted"/>
<sequence length="636" mass="69825">MKKEEEEEARMISLCSREKSTTSSPCAHGCCPDQCLGAGAGHEHERPNVTSAMASRENFARSTKSTVFPNTHFTNPESLPPLPDAFSAFLDAYPGYRDTRDADRIRDGEYPHLSRHACLDYTGLSLFSHAQLHSNSADQSTPSSSSSSSSRRRLRPPFFSISYKPTSLASHVQQHGAPQDDAGGGGIESAMRSRIMRFLNVSEEEYSMACAANKTAAFRLLAEAYPFRTNRRLLTVYEHESEAADAMAEAAGRRGAKVASAGFTWPRLRIDSAGLERALTKKSKKRRGNRGGLLVFPLQSSMTGTRHPYFWMRLAQENGWHVLLDACALGPKDTDTLGLSLIRPDFMVCSFFRLVGEDPSGFAALFVKRSSRAVLEAAGTSGHVGVVSLVPPPPARTASSQQRADDFSGTASECSTELECADVREVACEGLDHADALGLIAISCRLRCLTNWLVAALAKLRHPGGGRALVRVYGPGVRFDRGPAVAFNVFDWRGERVEPAVVQKLADRSSISLGCGFLRNICCFPEGEETERRKSGATARRAVAPPGRGGRSREGGDCGIGVVNASLWFMSNFEDAYRLWSFVANFLDADFVEKERRRPQTLSLSLHYSPSPLLFFFFLITLSTYQTHRQVCRPQK</sequence>
<dbReference type="InterPro" id="IPR015422">
    <property type="entry name" value="PyrdxlP-dep_Trfase_small"/>
</dbReference>
<accession>A0AAX6HQF8</accession>
<dbReference type="EMBL" id="JANAVB010007269">
    <property type="protein sequence ID" value="KAJ6843250.1"/>
    <property type="molecule type" value="Genomic_DNA"/>
</dbReference>
<feature type="compositionally biased region" description="Low complexity" evidence="1">
    <location>
        <begin position="536"/>
        <end position="546"/>
    </location>
</feature>
<organism evidence="2 3">
    <name type="scientific">Iris pallida</name>
    <name type="common">Sweet iris</name>
    <dbReference type="NCBI Taxonomy" id="29817"/>
    <lineage>
        <taxon>Eukaryota</taxon>
        <taxon>Viridiplantae</taxon>
        <taxon>Streptophyta</taxon>
        <taxon>Embryophyta</taxon>
        <taxon>Tracheophyta</taxon>
        <taxon>Spermatophyta</taxon>
        <taxon>Magnoliopsida</taxon>
        <taxon>Liliopsida</taxon>
        <taxon>Asparagales</taxon>
        <taxon>Iridaceae</taxon>
        <taxon>Iridoideae</taxon>
        <taxon>Irideae</taxon>
        <taxon>Iris</taxon>
    </lineage>
</organism>
<gene>
    <name evidence="2" type="ORF">M6B38_300595</name>
</gene>
<dbReference type="Gene3D" id="3.90.1150.10">
    <property type="entry name" value="Aspartate Aminotransferase, domain 1"/>
    <property type="match status" value="1"/>
</dbReference>
<evidence type="ECO:0000313" key="2">
    <source>
        <dbReference type="EMBL" id="KAJ6843250.1"/>
    </source>
</evidence>
<dbReference type="AlphaFoldDB" id="A0AAX6HQF8"/>
<feature type="region of interest" description="Disordered" evidence="1">
    <location>
        <begin position="534"/>
        <end position="553"/>
    </location>
</feature>
<protein>
    <submittedName>
        <fullName evidence="2">Molybdenum cofactor sulfurase 3</fullName>
    </submittedName>
</protein>
<reference evidence="2" key="1">
    <citation type="journal article" date="2023" name="GigaByte">
        <title>Genome assembly of the bearded iris, Iris pallida Lam.</title>
        <authorList>
            <person name="Bruccoleri R.E."/>
            <person name="Oakeley E.J."/>
            <person name="Faust A.M.E."/>
            <person name="Altorfer M."/>
            <person name="Dessus-Babus S."/>
            <person name="Burckhardt D."/>
            <person name="Oertli M."/>
            <person name="Naumann U."/>
            <person name="Petersen F."/>
            <person name="Wong J."/>
        </authorList>
    </citation>
    <scope>NUCLEOTIDE SEQUENCE</scope>
    <source>
        <strain evidence="2">GSM-AAB239-AS_SAM_17_03QT</strain>
    </source>
</reference>
<feature type="compositionally biased region" description="Low complexity" evidence="1">
    <location>
        <begin position="134"/>
        <end position="149"/>
    </location>
</feature>
<evidence type="ECO:0000313" key="3">
    <source>
        <dbReference type="Proteomes" id="UP001140949"/>
    </source>
</evidence>
<dbReference type="InterPro" id="IPR015424">
    <property type="entry name" value="PyrdxlP-dep_Trfase"/>
</dbReference>
<dbReference type="PANTHER" id="PTHR14237">
    <property type="entry name" value="MOLYBDOPTERIN COFACTOR SULFURASE MOSC"/>
    <property type="match status" value="1"/>
</dbReference>
<dbReference type="SUPFAM" id="SSF53383">
    <property type="entry name" value="PLP-dependent transferases"/>
    <property type="match status" value="1"/>
</dbReference>
<feature type="region of interest" description="Disordered" evidence="1">
    <location>
        <begin position="134"/>
        <end position="153"/>
    </location>
</feature>
<name>A0AAX6HQF8_IRIPA</name>
<dbReference type="InterPro" id="IPR015421">
    <property type="entry name" value="PyrdxlP-dep_Trfase_major"/>
</dbReference>
<reference evidence="2" key="2">
    <citation type="submission" date="2023-04" db="EMBL/GenBank/DDBJ databases">
        <authorList>
            <person name="Bruccoleri R.E."/>
            <person name="Oakeley E.J."/>
            <person name="Faust A.-M."/>
            <person name="Dessus-Babus S."/>
            <person name="Altorfer M."/>
            <person name="Burckhardt D."/>
            <person name="Oertli M."/>
            <person name="Naumann U."/>
            <person name="Petersen F."/>
            <person name="Wong J."/>
        </authorList>
    </citation>
    <scope>NUCLEOTIDE SEQUENCE</scope>
    <source>
        <strain evidence="2">GSM-AAB239-AS_SAM_17_03QT</strain>
        <tissue evidence="2">Leaf</tissue>
    </source>
</reference>
<evidence type="ECO:0000256" key="1">
    <source>
        <dbReference type="SAM" id="MobiDB-lite"/>
    </source>
</evidence>
<comment type="caution">
    <text evidence="2">The sequence shown here is derived from an EMBL/GenBank/DDBJ whole genome shotgun (WGS) entry which is preliminary data.</text>
</comment>
<keyword evidence="3" id="KW-1185">Reference proteome</keyword>
<dbReference type="PANTHER" id="PTHR14237:SF88">
    <property type="entry name" value="PYRIDOXAL PHOSPHATE (PLP)-DEPENDENT TRANSFERASES SUPERFAMILY PROTEIN"/>
    <property type="match status" value="1"/>
</dbReference>